<keyword evidence="3" id="KW-0678">Repressor</keyword>
<keyword evidence="4" id="KW-0805">Transcription regulation</keyword>
<evidence type="ECO:0000313" key="9">
    <source>
        <dbReference type="Proteomes" id="UP000645462"/>
    </source>
</evidence>
<dbReference type="RefSeq" id="WP_188482555.1">
    <property type="nucleotide sequence ID" value="NZ_BMFC01000006.1"/>
</dbReference>
<evidence type="ECO:0000313" key="8">
    <source>
        <dbReference type="EMBL" id="GGC08649.1"/>
    </source>
</evidence>
<organism evidence="8 9">
    <name type="scientific">Marivita lacus</name>
    <dbReference type="NCBI Taxonomy" id="1323742"/>
    <lineage>
        <taxon>Bacteria</taxon>
        <taxon>Pseudomonadati</taxon>
        <taxon>Pseudomonadota</taxon>
        <taxon>Alphaproteobacteria</taxon>
        <taxon>Rhodobacterales</taxon>
        <taxon>Roseobacteraceae</taxon>
        <taxon>Marivita</taxon>
    </lineage>
</organism>
<evidence type="ECO:0000256" key="3">
    <source>
        <dbReference type="ARBA" id="ARBA00022491"/>
    </source>
</evidence>
<dbReference type="Proteomes" id="UP000645462">
    <property type="component" value="Unassembled WGS sequence"/>
</dbReference>
<evidence type="ECO:0000256" key="6">
    <source>
        <dbReference type="ARBA" id="ARBA00029628"/>
    </source>
</evidence>
<protein>
    <recommendedName>
        <fullName evidence="2">Toxin CcdB</fullName>
    </recommendedName>
    <alternativeName>
        <fullName evidence="7">Cytotoxic protein CcdB</fullName>
    </alternativeName>
    <alternativeName>
        <fullName evidence="6">Protein LetD</fullName>
    </alternativeName>
</protein>
<dbReference type="InterPro" id="IPR011067">
    <property type="entry name" value="Plasmid_toxin/cell-grow_inhib"/>
</dbReference>
<proteinExistence type="inferred from homology"/>
<evidence type="ECO:0000256" key="4">
    <source>
        <dbReference type="ARBA" id="ARBA00023015"/>
    </source>
</evidence>
<dbReference type="InterPro" id="IPR002712">
    <property type="entry name" value="CcdB"/>
</dbReference>
<dbReference type="Gene3D" id="2.30.30.110">
    <property type="match status" value="1"/>
</dbReference>
<evidence type="ECO:0000256" key="7">
    <source>
        <dbReference type="ARBA" id="ARBA00033135"/>
    </source>
</evidence>
<evidence type="ECO:0000256" key="5">
    <source>
        <dbReference type="ARBA" id="ARBA00023163"/>
    </source>
</evidence>
<comment type="similarity">
    <text evidence="1">Belongs to the CcdB toxin family.</text>
</comment>
<comment type="caution">
    <text evidence="8">The sequence shown here is derived from an EMBL/GenBank/DDBJ whole genome shotgun (WGS) entry which is preliminary data.</text>
</comment>
<dbReference type="EMBL" id="BMFC01000006">
    <property type="protein sequence ID" value="GGC08649.1"/>
    <property type="molecule type" value="Genomic_DNA"/>
</dbReference>
<reference evidence="9" key="1">
    <citation type="journal article" date="2019" name="Int. J. Syst. Evol. Microbiol.">
        <title>The Global Catalogue of Microorganisms (GCM) 10K type strain sequencing project: providing services to taxonomists for standard genome sequencing and annotation.</title>
        <authorList>
            <consortium name="The Broad Institute Genomics Platform"/>
            <consortium name="The Broad Institute Genome Sequencing Center for Infectious Disease"/>
            <person name="Wu L."/>
            <person name="Ma J."/>
        </authorList>
    </citation>
    <scope>NUCLEOTIDE SEQUENCE [LARGE SCALE GENOMIC DNA]</scope>
    <source>
        <strain evidence="9">CGMCC 1.12478</strain>
    </source>
</reference>
<evidence type="ECO:0000256" key="2">
    <source>
        <dbReference type="ARBA" id="ARBA00015075"/>
    </source>
</evidence>
<keyword evidence="5" id="KW-0804">Transcription</keyword>
<dbReference type="SUPFAM" id="SSF50118">
    <property type="entry name" value="Cell growth inhibitor/plasmid maintenance toxic component"/>
    <property type="match status" value="1"/>
</dbReference>
<name>A0ABQ1KUX7_9RHOB</name>
<gene>
    <name evidence="8" type="ORF">GCM10011363_26700</name>
</gene>
<dbReference type="Pfam" id="PF01845">
    <property type="entry name" value="CcdB"/>
    <property type="match status" value="1"/>
</dbReference>
<accession>A0ABQ1KUX7</accession>
<evidence type="ECO:0000256" key="1">
    <source>
        <dbReference type="ARBA" id="ARBA00005230"/>
    </source>
</evidence>
<sequence length="99" mass="11090">MAQQYDVYRTANDTYVLVLQADTFESLATRVVARLVSDNWPEPPLKNLNPKLTLGDVTLRLLTTELATLTKKELGTRLGSASHQRDEIVRATDLLLTGY</sequence>
<keyword evidence="9" id="KW-1185">Reference proteome</keyword>